<organism evidence="1 2">
    <name type="scientific">Cryptococcus depauperatus CBS 7841</name>
    <dbReference type="NCBI Taxonomy" id="1295531"/>
    <lineage>
        <taxon>Eukaryota</taxon>
        <taxon>Fungi</taxon>
        <taxon>Dikarya</taxon>
        <taxon>Basidiomycota</taxon>
        <taxon>Agaricomycotina</taxon>
        <taxon>Tremellomycetes</taxon>
        <taxon>Tremellales</taxon>
        <taxon>Cryptococcaceae</taxon>
        <taxon>Cryptococcus</taxon>
    </lineage>
</organism>
<evidence type="ECO:0000313" key="2">
    <source>
        <dbReference type="Proteomes" id="UP000094043"/>
    </source>
</evidence>
<reference evidence="1" key="1">
    <citation type="submission" date="2016-06" db="EMBL/GenBank/DDBJ databases">
        <authorList>
            <person name="Cuomo C."/>
            <person name="Litvintseva A."/>
            <person name="Heitman J."/>
            <person name="Chen Y."/>
            <person name="Sun S."/>
            <person name="Springer D."/>
            <person name="Dromer F."/>
            <person name="Young S."/>
            <person name="Zeng Q."/>
            <person name="Chapman S."/>
            <person name="Gujja S."/>
            <person name="Saif S."/>
            <person name="Birren B."/>
        </authorList>
    </citation>
    <scope>NUCLEOTIDE SEQUENCE</scope>
    <source>
        <strain evidence="1">CBS 7841</strain>
    </source>
</reference>
<dbReference type="RefSeq" id="XP_066065913.1">
    <property type="nucleotide sequence ID" value="XM_066209816.1"/>
</dbReference>
<dbReference type="AlphaFoldDB" id="A0AAJ8JMW9"/>
<proteinExistence type="predicted"/>
<reference evidence="1" key="2">
    <citation type="journal article" date="2022" name="Elife">
        <title>Obligate sexual reproduction of a homothallic fungus closely related to the Cryptococcus pathogenic species complex.</title>
        <authorList>
            <person name="Passer A.R."/>
            <person name="Clancey S.A."/>
            <person name="Shea T."/>
            <person name="David-Palma M."/>
            <person name="Averette A.F."/>
            <person name="Boekhout T."/>
            <person name="Porcel B.M."/>
            <person name="Nowrousian M."/>
            <person name="Cuomo C.A."/>
            <person name="Sun S."/>
            <person name="Heitman J."/>
            <person name="Coelho M.A."/>
        </authorList>
    </citation>
    <scope>NUCLEOTIDE SEQUENCE</scope>
    <source>
        <strain evidence="1">CBS 7841</strain>
    </source>
</reference>
<gene>
    <name evidence="1" type="ORF">L203_100357</name>
</gene>
<dbReference type="Proteomes" id="UP000094043">
    <property type="component" value="Chromosome 1"/>
</dbReference>
<keyword evidence="2" id="KW-1185">Reference proteome</keyword>
<accession>A0AAJ8JMW9</accession>
<sequence length="120" mass="13515">MNLLFIYHCPSTIQYRLYLERVLLLKCLARVISKTGMILVLSGALCSKVMNVKDVLAGRLVTKTYTMNLRILTSLVIIHSRLLSLKWILAATSLWQPYRILLGHLVPRASTTLTSLSSLS</sequence>
<evidence type="ECO:0000313" key="1">
    <source>
        <dbReference type="EMBL" id="WVN85212.1"/>
    </source>
</evidence>
<dbReference type="GeneID" id="91084573"/>
<reference evidence="1" key="3">
    <citation type="submission" date="2024-01" db="EMBL/GenBank/DDBJ databases">
        <authorList>
            <person name="Coelho M.A."/>
            <person name="David-Palma M."/>
            <person name="Shea T."/>
            <person name="Sun S."/>
            <person name="Cuomo C.A."/>
            <person name="Heitman J."/>
        </authorList>
    </citation>
    <scope>NUCLEOTIDE SEQUENCE</scope>
    <source>
        <strain evidence="1">CBS 7841</strain>
    </source>
</reference>
<dbReference type="EMBL" id="CP143784">
    <property type="protein sequence ID" value="WVN85212.1"/>
    <property type="molecule type" value="Genomic_DNA"/>
</dbReference>
<protein>
    <submittedName>
        <fullName evidence="1">Uncharacterized protein</fullName>
    </submittedName>
</protein>
<dbReference type="KEGG" id="cdep:91084573"/>
<name>A0AAJ8JMW9_9TREE</name>